<organism evidence="3 4">
    <name type="scientific">Amycolatopsis thermophila</name>
    <dbReference type="NCBI Taxonomy" id="206084"/>
    <lineage>
        <taxon>Bacteria</taxon>
        <taxon>Bacillati</taxon>
        <taxon>Actinomycetota</taxon>
        <taxon>Actinomycetes</taxon>
        <taxon>Pseudonocardiales</taxon>
        <taxon>Pseudonocardiaceae</taxon>
        <taxon>Amycolatopsis</taxon>
    </lineage>
</organism>
<evidence type="ECO:0000256" key="2">
    <source>
        <dbReference type="SAM" id="SignalP"/>
    </source>
</evidence>
<feature type="transmembrane region" description="Helical" evidence="1">
    <location>
        <begin position="98"/>
        <end position="128"/>
    </location>
</feature>
<dbReference type="RefSeq" id="WP_306988463.1">
    <property type="nucleotide sequence ID" value="NZ_JAUSUT010000001.1"/>
</dbReference>
<feature type="signal peptide" evidence="2">
    <location>
        <begin position="1"/>
        <end position="28"/>
    </location>
</feature>
<reference evidence="3 4" key="1">
    <citation type="submission" date="2023-07" db="EMBL/GenBank/DDBJ databases">
        <title>Sequencing the genomes of 1000 actinobacteria strains.</title>
        <authorList>
            <person name="Klenk H.-P."/>
        </authorList>
    </citation>
    <scope>NUCLEOTIDE SEQUENCE [LARGE SCALE GENOMIC DNA]</scope>
    <source>
        <strain evidence="3 4">DSM 45805</strain>
    </source>
</reference>
<evidence type="ECO:0008006" key="5">
    <source>
        <dbReference type="Google" id="ProtNLM"/>
    </source>
</evidence>
<dbReference type="EMBL" id="JAUSUT010000001">
    <property type="protein sequence ID" value="MDQ0376555.1"/>
    <property type="molecule type" value="Genomic_DNA"/>
</dbReference>
<proteinExistence type="predicted"/>
<keyword evidence="4" id="KW-1185">Reference proteome</keyword>
<keyword evidence="1" id="KW-0812">Transmembrane</keyword>
<keyword evidence="1" id="KW-1133">Transmembrane helix</keyword>
<dbReference type="InterPro" id="IPR007404">
    <property type="entry name" value="YdjM-like"/>
</dbReference>
<accession>A0ABU0ENH8</accession>
<protein>
    <recommendedName>
        <fullName evidence="5">LexA-binding, inner membrane-associated hydrolase</fullName>
    </recommendedName>
</protein>
<dbReference type="Pfam" id="PF04307">
    <property type="entry name" value="YdjM"/>
    <property type="match status" value="1"/>
</dbReference>
<feature type="transmembrane region" description="Helical" evidence="1">
    <location>
        <begin position="224"/>
        <end position="245"/>
    </location>
</feature>
<evidence type="ECO:0000313" key="4">
    <source>
        <dbReference type="Proteomes" id="UP001229651"/>
    </source>
</evidence>
<keyword evidence="2" id="KW-0732">Signal</keyword>
<evidence type="ECO:0000256" key="1">
    <source>
        <dbReference type="SAM" id="Phobius"/>
    </source>
</evidence>
<gene>
    <name evidence="3" type="ORF">FB470_000549</name>
</gene>
<keyword evidence="1" id="KW-0472">Membrane</keyword>
<dbReference type="Proteomes" id="UP001229651">
    <property type="component" value="Unassembled WGS sequence"/>
</dbReference>
<feature type="chain" id="PRO_5046234849" description="LexA-binding, inner membrane-associated hydrolase" evidence="2">
    <location>
        <begin position="29"/>
        <end position="260"/>
    </location>
</feature>
<evidence type="ECO:0000313" key="3">
    <source>
        <dbReference type="EMBL" id="MDQ0376555.1"/>
    </source>
</evidence>
<sequence>MMGRTHALTGWCAGLALAPALGAGSLHEAVVFGATTAGFALLPDLDHPEARASRSLGPITGGASWALRAASSVLYRATMGPRDEQWRTGEHRHLSHTVLFAVALGFATAAATAVGGAAVVGVVVWFALLLAAGALGRWIWLVGGGAAVVWLAQAGGDVAGQLDQLAGSLGIAVTVGCFVHCLGDALTESGCPFLFPIPIRGETWYEIRPPAFLRFHTGSAFEENIVFSVFAVLGIVLVPGVWPVLTEIYTNVGNTVEALS</sequence>
<feature type="transmembrane region" description="Helical" evidence="1">
    <location>
        <begin position="134"/>
        <end position="152"/>
    </location>
</feature>
<comment type="caution">
    <text evidence="3">The sequence shown here is derived from an EMBL/GenBank/DDBJ whole genome shotgun (WGS) entry which is preliminary data.</text>
</comment>
<name>A0ABU0ENH8_9PSEU</name>